<comment type="caution">
    <text evidence="4">The sequence shown here is derived from an EMBL/GenBank/DDBJ whole genome shotgun (WGS) entry which is preliminary data.</text>
</comment>
<dbReference type="InterPro" id="IPR029753">
    <property type="entry name" value="D-isomer_DH_CS"/>
</dbReference>
<keyword evidence="5" id="KW-1185">Reference proteome</keyword>
<feature type="domain" description="D-isomer specific 2-hydroxyacid dehydrogenase NAD-binding" evidence="3">
    <location>
        <begin position="102"/>
        <end position="272"/>
    </location>
</feature>
<reference evidence="4 5" key="1">
    <citation type="submission" date="2024-07" db="EMBL/GenBank/DDBJ databases">
        <title>The genome sequence of type strain Sediminicola arcticus GDMCC 1.2805.</title>
        <authorList>
            <person name="Liu Y."/>
        </authorList>
    </citation>
    <scope>NUCLEOTIDE SEQUENCE [LARGE SCALE GENOMIC DNA]</scope>
    <source>
        <strain evidence="4 5">GDMCC 1.2805</strain>
    </source>
</reference>
<evidence type="ECO:0000259" key="3">
    <source>
        <dbReference type="Pfam" id="PF02826"/>
    </source>
</evidence>
<dbReference type="CDD" id="cd12164">
    <property type="entry name" value="GDH_like_2"/>
    <property type="match status" value="1"/>
</dbReference>
<evidence type="ECO:0000313" key="5">
    <source>
        <dbReference type="Proteomes" id="UP001549799"/>
    </source>
</evidence>
<keyword evidence="1" id="KW-0560">Oxidoreductase</keyword>
<dbReference type="RefSeq" id="WP_354614963.1">
    <property type="nucleotide sequence ID" value="NZ_JBEXAE010000003.1"/>
</dbReference>
<dbReference type="SUPFAM" id="SSF51735">
    <property type="entry name" value="NAD(P)-binding Rossmann-fold domains"/>
    <property type="match status" value="1"/>
</dbReference>
<dbReference type="InterPro" id="IPR006140">
    <property type="entry name" value="D-isomer_DH_NAD-bd"/>
</dbReference>
<dbReference type="PROSITE" id="PS00671">
    <property type="entry name" value="D_2_HYDROXYACID_DH_3"/>
    <property type="match status" value="1"/>
</dbReference>
<organism evidence="4 5">
    <name type="scientific">Sediminicola arcticus</name>
    <dbReference type="NCBI Taxonomy" id="1574308"/>
    <lineage>
        <taxon>Bacteria</taxon>
        <taxon>Pseudomonadati</taxon>
        <taxon>Bacteroidota</taxon>
        <taxon>Flavobacteriia</taxon>
        <taxon>Flavobacteriales</taxon>
        <taxon>Flavobacteriaceae</taxon>
        <taxon>Sediminicola</taxon>
    </lineage>
</organism>
<dbReference type="InterPro" id="IPR036291">
    <property type="entry name" value="NAD(P)-bd_dom_sf"/>
</dbReference>
<evidence type="ECO:0000256" key="2">
    <source>
        <dbReference type="ARBA" id="ARBA00023027"/>
    </source>
</evidence>
<accession>A0ABV2STS2</accession>
<dbReference type="EMBL" id="JBEXAE010000003">
    <property type="protein sequence ID" value="MET6990567.1"/>
    <property type="molecule type" value="Genomic_DNA"/>
</dbReference>
<sequence>MAIVIIRQDGKASQWKALLEKKSQDILIYDFGEEHPKETITMALVWQHPKGSLKAYPNLKCVASMGAGVDFILADSDVSKNIMITRVVDPMLANDMSEFVIACIFSYLKNLPFYGQQELQQRWTRMKYLRKKDVTIGVLGLGELGSTLAMDLQNMGFQVQGWANSKKEAIQTFVGEKELPQFLASTSILICLLPLTKETKNILNKEFLSKLPKGAFVINVARGGHLVEKDLLDLVNSGHLSGASLDVFTEEPLPKDHPFWGHPKIQITPHIASVSSPSSIVPQILENYSRLTKGQPMINEVSVSKGY</sequence>
<dbReference type="Pfam" id="PF02826">
    <property type="entry name" value="2-Hacid_dh_C"/>
    <property type="match status" value="1"/>
</dbReference>
<proteinExistence type="predicted"/>
<name>A0ABV2STS2_9FLAO</name>
<dbReference type="Gene3D" id="3.40.50.720">
    <property type="entry name" value="NAD(P)-binding Rossmann-like Domain"/>
    <property type="match status" value="2"/>
</dbReference>
<evidence type="ECO:0000313" key="4">
    <source>
        <dbReference type="EMBL" id="MET6990567.1"/>
    </source>
</evidence>
<dbReference type="PANTHER" id="PTHR43333">
    <property type="entry name" value="2-HACID_DH_C DOMAIN-CONTAINING PROTEIN"/>
    <property type="match status" value="1"/>
</dbReference>
<dbReference type="PANTHER" id="PTHR43333:SF1">
    <property type="entry name" value="D-ISOMER SPECIFIC 2-HYDROXYACID DEHYDROGENASE NAD-BINDING DOMAIN-CONTAINING PROTEIN"/>
    <property type="match status" value="1"/>
</dbReference>
<dbReference type="SUPFAM" id="SSF52283">
    <property type="entry name" value="Formate/glycerate dehydrogenase catalytic domain-like"/>
    <property type="match status" value="1"/>
</dbReference>
<keyword evidence="2" id="KW-0520">NAD</keyword>
<dbReference type="Proteomes" id="UP001549799">
    <property type="component" value="Unassembled WGS sequence"/>
</dbReference>
<protein>
    <submittedName>
        <fullName evidence="4">Glyoxylate/hydroxypyruvate reductase A</fullName>
    </submittedName>
</protein>
<gene>
    <name evidence="4" type="ORF">ABXZ36_07890</name>
</gene>
<evidence type="ECO:0000256" key="1">
    <source>
        <dbReference type="ARBA" id="ARBA00023002"/>
    </source>
</evidence>